<keyword evidence="1" id="KW-0175">Coiled coil</keyword>
<protein>
    <submittedName>
        <fullName evidence="4">AIPR family protein</fullName>
    </submittedName>
</protein>
<dbReference type="Pfam" id="PF10592">
    <property type="entry name" value="AIPR"/>
    <property type="match status" value="1"/>
</dbReference>
<evidence type="ECO:0000259" key="2">
    <source>
        <dbReference type="Pfam" id="PF10592"/>
    </source>
</evidence>
<name>A0A9X1I1E7_9FLAO</name>
<reference evidence="4" key="1">
    <citation type="submission" date="2021-10" db="EMBL/GenBank/DDBJ databases">
        <title>Tamlana sargassums sp. nov., and Tamlana laminarinivorans sp. nov., two new bacteria isolated from the brown alga.</title>
        <authorList>
            <person name="Li J."/>
        </authorList>
    </citation>
    <scope>NUCLEOTIDE SEQUENCE</scope>
    <source>
        <strain evidence="4">PT2-4</strain>
    </source>
</reference>
<dbReference type="InterPro" id="IPR055101">
    <property type="entry name" value="AIPR_N"/>
</dbReference>
<keyword evidence="5" id="KW-1185">Reference proteome</keyword>
<dbReference type="RefSeq" id="WP_226544512.1">
    <property type="nucleotide sequence ID" value="NZ_JAJAPW010000007.1"/>
</dbReference>
<dbReference type="Proteomes" id="UP001139199">
    <property type="component" value="Unassembled WGS sequence"/>
</dbReference>
<proteinExistence type="predicted"/>
<dbReference type="Pfam" id="PF22879">
    <property type="entry name" value="AIPR_N"/>
    <property type="match status" value="1"/>
</dbReference>
<dbReference type="InterPro" id="IPR018891">
    <property type="entry name" value="AIPR_C"/>
</dbReference>
<accession>A0A9X1I1E7</accession>
<dbReference type="AlphaFoldDB" id="A0A9X1I1E7"/>
<sequence length="875" mass="100929">MILEEYFNYRNELLDQSKDDEGFIQENLILSQVLPSMLDAKLIDSEDFTNSYFKSTADKLKINAYSINESGERLQLFLIDENSIDLSATSKELMISTKASYESQFKRCTNFHNKAIKGHLNDEIQDSSPVRPLISSISSSQGAEQFDVVEIFLITLTSTVSLRGASPQPNRIEFEDEEIVVTYQKNRERKKKDLLLKKRIIDLNFLYNVLISQGSREALTVNFEKTFGESLYSIKAADEDYFESYLCVLPASILSRLYKEFSTRLLEKNVRSFLQFRGVNKGIRETIRKEPEKFVAYNNGLTITATDADISYESGQYKIKSLTDFQIVNGGQTTATIYFTQKDGFDISKVKVMAKINVAKEATDEELEELISNISTYSNAQSRVSKVDLRSRNPQLVRIKSLSESVMTPSGKKWFFEKAKGEFNTKLRIAGSNKRRLAKEYPTQRRFSKELMAKYYSAWGNQPHLVKKGGEKIFRYFIEKLTGEGEFKKPINVNRDFYEELIAKIILFRSLEKIYGAGKNSMGQLRSAAVPYSLSVLFMITDADKNAPSFDLLKIWLNEELENDLAAYLTQLLKLVNELIKKYSESDDYGEYSKKEELWKRISLSKEIKEFTGKDDTKKIIDKYGISKTELKKRKGSNENLEEVDFKSLIDNVLIHSNGINYYKSIQSNTELLSGSDERKLSGLVHAIINKKDIEDDLVLFESSLTNKLRVEVPDFFDNIEREDSLLYNTLDYVITHYNKCINEKNDVLLEFQKIEAIAKAKQVKYASVFDQIGKKLVKGIPPKIKEMYYASYILKDKNIKELKPIKTLDISKVIINELLLRKMFEWDSTAKILSPKERAYIADFAWGLKKLNSFHEKNIRRHLKNLVNKGYLIY</sequence>
<organism evidence="4 5">
    <name type="scientific">Neotamlana laminarinivorans</name>
    <dbReference type="NCBI Taxonomy" id="2883124"/>
    <lineage>
        <taxon>Bacteria</taxon>
        <taxon>Pseudomonadati</taxon>
        <taxon>Bacteroidota</taxon>
        <taxon>Flavobacteriia</taxon>
        <taxon>Flavobacteriales</taxon>
        <taxon>Flavobacteriaceae</taxon>
        <taxon>Neotamlana</taxon>
    </lineage>
</organism>
<dbReference type="EMBL" id="JAJAPW010000007">
    <property type="protein sequence ID" value="MCB4800029.1"/>
    <property type="molecule type" value="Genomic_DNA"/>
</dbReference>
<evidence type="ECO:0000313" key="5">
    <source>
        <dbReference type="Proteomes" id="UP001139199"/>
    </source>
</evidence>
<evidence type="ECO:0000259" key="3">
    <source>
        <dbReference type="Pfam" id="PF22879"/>
    </source>
</evidence>
<feature type="domain" description="Abortive infection phage resistance protein N-terminal" evidence="3">
    <location>
        <begin position="46"/>
        <end position="155"/>
    </location>
</feature>
<feature type="domain" description="Abortive phage infection protein C-terminal" evidence="2">
    <location>
        <begin position="266"/>
        <end position="582"/>
    </location>
</feature>
<evidence type="ECO:0000313" key="4">
    <source>
        <dbReference type="EMBL" id="MCB4800029.1"/>
    </source>
</evidence>
<comment type="caution">
    <text evidence="4">The sequence shown here is derived from an EMBL/GenBank/DDBJ whole genome shotgun (WGS) entry which is preliminary data.</text>
</comment>
<feature type="coiled-coil region" evidence="1">
    <location>
        <begin position="353"/>
        <end position="380"/>
    </location>
</feature>
<gene>
    <name evidence="4" type="ORF">LG649_14340</name>
</gene>
<evidence type="ECO:0000256" key="1">
    <source>
        <dbReference type="SAM" id="Coils"/>
    </source>
</evidence>